<proteinExistence type="predicted"/>
<dbReference type="SUPFAM" id="SSF52172">
    <property type="entry name" value="CheY-like"/>
    <property type="match status" value="1"/>
</dbReference>
<dbReference type="InterPro" id="IPR011006">
    <property type="entry name" value="CheY-like_superfamily"/>
</dbReference>
<dbReference type="CDD" id="cd00082">
    <property type="entry name" value="HisKA"/>
    <property type="match status" value="1"/>
</dbReference>
<evidence type="ECO:0000313" key="15">
    <source>
        <dbReference type="EMBL" id="BAY57693.1"/>
    </source>
</evidence>
<evidence type="ECO:0000256" key="11">
    <source>
        <dbReference type="ARBA" id="ARBA00023136"/>
    </source>
</evidence>
<protein>
    <recommendedName>
        <fullName evidence="3">histidine kinase</fullName>
        <ecNumber evidence="3">2.7.13.3</ecNumber>
    </recommendedName>
</protein>
<dbReference type="SMART" id="SM00448">
    <property type="entry name" value="REC"/>
    <property type="match status" value="1"/>
</dbReference>
<evidence type="ECO:0000256" key="6">
    <source>
        <dbReference type="ARBA" id="ARBA00022679"/>
    </source>
</evidence>
<keyword evidence="11" id="KW-0472">Membrane</keyword>
<dbReference type="AlphaFoldDB" id="A0A1Z4JLY7"/>
<reference evidence="15 16" key="1">
    <citation type="submission" date="2017-06" db="EMBL/GenBank/DDBJ databases">
        <title>Genome sequencing of cyanobaciteial culture collection at National Institute for Environmental Studies (NIES).</title>
        <authorList>
            <person name="Hirose Y."/>
            <person name="Shimura Y."/>
            <person name="Fujisawa T."/>
            <person name="Nakamura Y."/>
            <person name="Kawachi M."/>
        </authorList>
    </citation>
    <scope>NUCLEOTIDE SEQUENCE [LARGE SCALE GENOMIC DNA]</scope>
    <source>
        <strain evidence="15 16">NIES-2135</strain>
    </source>
</reference>
<dbReference type="InterPro" id="IPR001789">
    <property type="entry name" value="Sig_transdc_resp-reg_receiver"/>
</dbReference>
<dbReference type="PANTHER" id="PTHR43547:SF2">
    <property type="entry name" value="HYBRID SIGNAL TRANSDUCTION HISTIDINE KINASE C"/>
    <property type="match status" value="1"/>
</dbReference>
<dbReference type="SUPFAM" id="SSF55874">
    <property type="entry name" value="ATPase domain of HSP90 chaperone/DNA topoisomerase II/histidine kinase"/>
    <property type="match status" value="1"/>
</dbReference>
<dbReference type="InterPro" id="IPR036890">
    <property type="entry name" value="HATPase_C_sf"/>
</dbReference>
<name>A0A1Z4JLY7_LEPBY</name>
<dbReference type="InterPro" id="IPR005467">
    <property type="entry name" value="His_kinase_dom"/>
</dbReference>
<dbReference type="Pfam" id="PF00072">
    <property type="entry name" value="Response_reg"/>
    <property type="match status" value="1"/>
</dbReference>
<dbReference type="Pfam" id="PF00512">
    <property type="entry name" value="HisKA"/>
    <property type="match status" value="1"/>
</dbReference>
<dbReference type="PROSITE" id="PS50109">
    <property type="entry name" value="HIS_KIN"/>
    <property type="match status" value="1"/>
</dbReference>
<keyword evidence="16" id="KW-1185">Reference proteome</keyword>
<evidence type="ECO:0000259" key="14">
    <source>
        <dbReference type="PROSITE" id="PS50110"/>
    </source>
</evidence>
<dbReference type="EC" id="2.7.13.3" evidence="3"/>
<dbReference type="InterPro" id="IPR003594">
    <property type="entry name" value="HATPase_dom"/>
</dbReference>
<dbReference type="PRINTS" id="PR00344">
    <property type="entry name" value="BCTRLSENSOR"/>
</dbReference>
<comment type="catalytic activity">
    <reaction evidence="1">
        <text>ATP + protein L-histidine = ADP + protein N-phospho-L-histidine.</text>
        <dbReference type="EC" id="2.7.13.3"/>
    </reaction>
</comment>
<sequence>MSYLDDRFSLLDQMPLGICVLRSDYQVVFWNSALEEWTQIGRKRIEGQAICDFFPHFRQSLYTNRLAPIFEGGPPTIFSSQLHKYIIPTAFSDGRQRIQHTTVTSIPATQGDGFYAMLSIQDVTDLTFQVQEYRQMRDRALAEAENRKLAQESAEVANRVKDEFLAIVSHELRTPLNPILGWSKLLCEGKLSGEVAQRALNTIFRNAALQVQLIDDLLDVSRILRGKLSLKWGIIDLIAVVHSALDTVRLMADNKRIKLQFDAEASMMIRGDATRLQQVVWNLLTNAIKFTPEAGQIEISLSDAENFAVLSVQDTGRGITSDFLPYVFESFRQEDASSTRKIGGLGLGLAITRHLVELHGGTIEVHSGGAGQGSVFIIKLPIAEPRFQAHLHPTDFKGDELPSLAGLHILAVDDEQDGLDFLKFLLESCGATVTAVDSVSEAMTALNRARFDLIVTDLSMPSADGFELIESVRSRSDAARLIPAIALTAYASEATQQQAILAGFQRHLVKPLNPDELIQTVNQLATTQA</sequence>
<dbReference type="EMBL" id="AP018203">
    <property type="protein sequence ID" value="BAY57693.1"/>
    <property type="molecule type" value="Genomic_DNA"/>
</dbReference>
<dbReference type="InterPro" id="IPR013656">
    <property type="entry name" value="PAS_4"/>
</dbReference>
<gene>
    <name evidence="15" type="ORF">NIES2135_45640</name>
</gene>
<dbReference type="GO" id="GO:0000155">
    <property type="term" value="F:phosphorelay sensor kinase activity"/>
    <property type="evidence" value="ECO:0007669"/>
    <property type="project" value="InterPro"/>
</dbReference>
<evidence type="ECO:0000256" key="9">
    <source>
        <dbReference type="ARBA" id="ARBA00022840"/>
    </source>
</evidence>
<comment type="subcellular location">
    <subcellularLocation>
        <location evidence="2">Cell membrane</location>
    </subcellularLocation>
</comment>
<dbReference type="Gene3D" id="3.40.50.2300">
    <property type="match status" value="1"/>
</dbReference>
<feature type="domain" description="Histidine kinase" evidence="13">
    <location>
        <begin position="167"/>
        <end position="384"/>
    </location>
</feature>
<dbReference type="SUPFAM" id="SSF55785">
    <property type="entry name" value="PYP-like sensor domain (PAS domain)"/>
    <property type="match status" value="1"/>
</dbReference>
<evidence type="ECO:0000256" key="1">
    <source>
        <dbReference type="ARBA" id="ARBA00000085"/>
    </source>
</evidence>
<evidence type="ECO:0000256" key="8">
    <source>
        <dbReference type="ARBA" id="ARBA00022777"/>
    </source>
</evidence>
<keyword evidence="5 12" id="KW-0597">Phosphoprotein</keyword>
<dbReference type="PANTHER" id="PTHR43547">
    <property type="entry name" value="TWO-COMPONENT HISTIDINE KINASE"/>
    <property type="match status" value="1"/>
</dbReference>
<dbReference type="SMART" id="SM00387">
    <property type="entry name" value="HATPase_c"/>
    <property type="match status" value="1"/>
</dbReference>
<evidence type="ECO:0000256" key="10">
    <source>
        <dbReference type="ARBA" id="ARBA00023012"/>
    </source>
</evidence>
<dbReference type="Gene3D" id="3.30.450.20">
    <property type="entry name" value="PAS domain"/>
    <property type="match status" value="1"/>
</dbReference>
<keyword evidence="10" id="KW-0902">Two-component regulatory system</keyword>
<dbReference type="Gene3D" id="3.30.565.10">
    <property type="entry name" value="Histidine kinase-like ATPase, C-terminal domain"/>
    <property type="match status" value="1"/>
</dbReference>
<evidence type="ECO:0000256" key="3">
    <source>
        <dbReference type="ARBA" id="ARBA00012438"/>
    </source>
</evidence>
<evidence type="ECO:0000256" key="7">
    <source>
        <dbReference type="ARBA" id="ARBA00022741"/>
    </source>
</evidence>
<keyword evidence="6" id="KW-0808">Transferase</keyword>
<dbReference type="SMART" id="SM00388">
    <property type="entry name" value="HisKA"/>
    <property type="match status" value="1"/>
</dbReference>
<dbReference type="SUPFAM" id="SSF47384">
    <property type="entry name" value="Homodimeric domain of signal transducing histidine kinase"/>
    <property type="match status" value="1"/>
</dbReference>
<evidence type="ECO:0000313" key="16">
    <source>
        <dbReference type="Proteomes" id="UP000217895"/>
    </source>
</evidence>
<evidence type="ECO:0000256" key="5">
    <source>
        <dbReference type="ARBA" id="ARBA00022553"/>
    </source>
</evidence>
<keyword evidence="8 15" id="KW-0418">Kinase</keyword>
<dbReference type="GO" id="GO:0005886">
    <property type="term" value="C:plasma membrane"/>
    <property type="evidence" value="ECO:0007669"/>
    <property type="project" value="UniProtKB-SubCell"/>
</dbReference>
<dbReference type="InterPro" id="IPR003661">
    <property type="entry name" value="HisK_dim/P_dom"/>
</dbReference>
<accession>A0A1Z4JLY7</accession>
<evidence type="ECO:0000259" key="13">
    <source>
        <dbReference type="PROSITE" id="PS50109"/>
    </source>
</evidence>
<evidence type="ECO:0000256" key="2">
    <source>
        <dbReference type="ARBA" id="ARBA00004236"/>
    </source>
</evidence>
<dbReference type="InterPro" id="IPR036097">
    <property type="entry name" value="HisK_dim/P_sf"/>
</dbReference>
<dbReference type="InterPro" id="IPR035965">
    <property type="entry name" value="PAS-like_dom_sf"/>
</dbReference>
<dbReference type="InterPro" id="IPR004358">
    <property type="entry name" value="Sig_transdc_His_kin-like_C"/>
</dbReference>
<dbReference type="Pfam" id="PF02518">
    <property type="entry name" value="HATPase_c"/>
    <property type="match status" value="1"/>
</dbReference>
<dbReference type="CDD" id="cd17580">
    <property type="entry name" value="REC_2_DhkD-like"/>
    <property type="match status" value="1"/>
</dbReference>
<keyword evidence="9" id="KW-0067">ATP-binding</keyword>
<feature type="modified residue" description="4-aspartylphosphate" evidence="12">
    <location>
        <position position="457"/>
    </location>
</feature>
<keyword evidence="7" id="KW-0547">Nucleotide-binding</keyword>
<dbReference type="PROSITE" id="PS50110">
    <property type="entry name" value="RESPONSE_REGULATORY"/>
    <property type="match status" value="1"/>
</dbReference>
<dbReference type="Pfam" id="PF08448">
    <property type="entry name" value="PAS_4"/>
    <property type="match status" value="1"/>
</dbReference>
<dbReference type="FunFam" id="3.30.565.10:FF:000023">
    <property type="entry name" value="PAS domain-containing sensor histidine kinase"/>
    <property type="match status" value="1"/>
</dbReference>
<dbReference type="InterPro" id="IPR000014">
    <property type="entry name" value="PAS"/>
</dbReference>
<dbReference type="GO" id="GO:0005524">
    <property type="term" value="F:ATP binding"/>
    <property type="evidence" value="ECO:0007669"/>
    <property type="project" value="UniProtKB-KW"/>
</dbReference>
<dbReference type="Proteomes" id="UP000217895">
    <property type="component" value="Chromosome"/>
</dbReference>
<dbReference type="Gene3D" id="1.10.287.130">
    <property type="match status" value="1"/>
</dbReference>
<feature type="domain" description="Response regulatory" evidence="14">
    <location>
        <begin position="408"/>
        <end position="525"/>
    </location>
</feature>
<organism evidence="15 16">
    <name type="scientific">Leptolyngbya boryana NIES-2135</name>
    <dbReference type="NCBI Taxonomy" id="1973484"/>
    <lineage>
        <taxon>Bacteria</taxon>
        <taxon>Bacillati</taxon>
        <taxon>Cyanobacteriota</taxon>
        <taxon>Cyanophyceae</taxon>
        <taxon>Leptolyngbyales</taxon>
        <taxon>Leptolyngbyaceae</taxon>
        <taxon>Leptolyngbya group</taxon>
        <taxon>Leptolyngbya</taxon>
    </lineage>
</organism>
<dbReference type="SMART" id="SM00091">
    <property type="entry name" value="PAS"/>
    <property type="match status" value="1"/>
</dbReference>
<evidence type="ECO:0000256" key="12">
    <source>
        <dbReference type="PROSITE-ProRule" id="PRU00169"/>
    </source>
</evidence>
<keyword evidence="4" id="KW-1003">Cell membrane</keyword>
<evidence type="ECO:0000256" key="4">
    <source>
        <dbReference type="ARBA" id="ARBA00022475"/>
    </source>
</evidence>